<dbReference type="Proteomes" id="UP000596742">
    <property type="component" value="Unassembled WGS sequence"/>
</dbReference>
<name>A0A8B6DKS0_MYTGA</name>
<evidence type="ECO:0000256" key="1">
    <source>
        <dbReference type="SAM" id="MobiDB-lite"/>
    </source>
</evidence>
<accession>A0A8B6DKS0</accession>
<dbReference type="AlphaFoldDB" id="A0A8B6DKS0"/>
<protein>
    <submittedName>
        <fullName evidence="2">Uncharacterized protein</fullName>
    </submittedName>
</protein>
<gene>
    <name evidence="2" type="ORF">MGAL_10B059540</name>
</gene>
<comment type="caution">
    <text evidence="2">The sequence shown here is derived from an EMBL/GenBank/DDBJ whole genome shotgun (WGS) entry which is preliminary data.</text>
</comment>
<sequence>MSMTTTEVVGEECDTPALTEQNREENCGNKKQKNRPTFGSKQQWINYADANEEQVIEYIRNRPNILAKLQLPGILSETEVSNRDCASVCPYDLVDITPLKPLDGLL</sequence>
<keyword evidence="3" id="KW-1185">Reference proteome</keyword>
<dbReference type="EMBL" id="UYJE01003594">
    <property type="protein sequence ID" value="VDI20643.1"/>
    <property type="molecule type" value="Genomic_DNA"/>
</dbReference>
<reference evidence="2" key="1">
    <citation type="submission" date="2018-11" db="EMBL/GenBank/DDBJ databases">
        <authorList>
            <person name="Alioto T."/>
            <person name="Alioto T."/>
        </authorList>
    </citation>
    <scope>NUCLEOTIDE SEQUENCE</scope>
</reference>
<evidence type="ECO:0000313" key="2">
    <source>
        <dbReference type="EMBL" id="VDI20643.1"/>
    </source>
</evidence>
<feature type="region of interest" description="Disordered" evidence="1">
    <location>
        <begin position="1"/>
        <end position="37"/>
    </location>
</feature>
<proteinExistence type="predicted"/>
<evidence type="ECO:0000313" key="3">
    <source>
        <dbReference type="Proteomes" id="UP000596742"/>
    </source>
</evidence>
<organism evidence="2 3">
    <name type="scientific">Mytilus galloprovincialis</name>
    <name type="common">Mediterranean mussel</name>
    <dbReference type="NCBI Taxonomy" id="29158"/>
    <lineage>
        <taxon>Eukaryota</taxon>
        <taxon>Metazoa</taxon>
        <taxon>Spiralia</taxon>
        <taxon>Lophotrochozoa</taxon>
        <taxon>Mollusca</taxon>
        <taxon>Bivalvia</taxon>
        <taxon>Autobranchia</taxon>
        <taxon>Pteriomorphia</taxon>
        <taxon>Mytilida</taxon>
        <taxon>Mytiloidea</taxon>
        <taxon>Mytilidae</taxon>
        <taxon>Mytilinae</taxon>
        <taxon>Mytilus</taxon>
    </lineage>
</organism>